<comment type="caution">
    <text evidence="7">The sequence shown here is derived from an EMBL/GenBank/DDBJ whole genome shotgun (WGS) entry which is preliminary data.</text>
</comment>
<evidence type="ECO:0000256" key="2">
    <source>
        <dbReference type="ARBA" id="ARBA00005695"/>
    </source>
</evidence>
<dbReference type="Gene3D" id="3.90.76.10">
    <property type="entry name" value="Dipeptide-binding Protein, Domain 1"/>
    <property type="match status" value="1"/>
</dbReference>
<evidence type="ECO:0000256" key="1">
    <source>
        <dbReference type="ARBA" id="ARBA00004193"/>
    </source>
</evidence>
<feature type="signal peptide" evidence="5">
    <location>
        <begin position="1"/>
        <end position="20"/>
    </location>
</feature>
<comment type="subcellular location">
    <subcellularLocation>
        <location evidence="1">Cell membrane</location>
        <topology evidence="1">Lipid-anchor</topology>
    </subcellularLocation>
</comment>
<organism evidence="7 8">
    <name type="scientific">Thermanaerothrix daxensis</name>
    <dbReference type="NCBI Taxonomy" id="869279"/>
    <lineage>
        <taxon>Bacteria</taxon>
        <taxon>Bacillati</taxon>
        <taxon>Chloroflexota</taxon>
        <taxon>Anaerolineae</taxon>
        <taxon>Anaerolineales</taxon>
        <taxon>Anaerolineaceae</taxon>
        <taxon>Thermanaerothrix</taxon>
    </lineage>
</organism>
<gene>
    <name evidence="7" type="ORF">SE15_10160</name>
</gene>
<dbReference type="InterPro" id="IPR039424">
    <property type="entry name" value="SBP_5"/>
</dbReference>
<keyword evidence="8" id="KW-1185">Reference proteome</keyword>
<dbReference type="AlphaFoldDB" id="A0A0P6YBF9"/>
<dbReference type="InterPro" id="IPR023765">
    <property type="entry name" value="SBP_5_CS"/>
</dbReference>
<evidence type="ECO:0000313" key="7">
    <source>
        <dbReference type="EMBL" id="KPL82497.1"/>
    </source>
</evidence>
<protein>
    <recommendedName>
        <fullName evidence="6">Solute-binding protein family 5 domain-containing protein</fullName>
    </recommendedName>
</protein>
<dbReference type="PATRIC" id="fig|869279.4.peg.1643"/>
<evidence type="ECO:0000313" key="8">
    <source>
        <dbReference type="Proteomes" id="UP000050544"/>
    </source>
</evidence>
<dbReference type="Pfam" id="PF00496">
    <property type="entry name" value="SBP_bac_5"/>
    <property type="match status" value="1"/>
</dbReference>
<dbReference type="Gene3D" id="3.10.105.10">
    <property type="entry name" value="Dipeptide-binding Protein, Domain 3"/>
    <property type="match status" value="1"/>
</dbReference>
<sequence length="611" mass="68004">MRTKVWMVLSVLLAVAMLLAACQPATPTPQVIIETVVVEGTPRVVVATPQPTQPAEQRKVLRLAWGPGDIPTIDTALAVDVISIQLIDSMTVGLTRQNEQTAELELAMATEVKTSEDGRTYTFTIKEGVPWVRYNGKEVEQVLDCDGNPRYVTAYDFEYGILRTLSPATASDYAYVLYGIEGAAAYNQGETDDPSTVGVKALDEKTLQITFIEPAVYNLNIAGLWVAHAQPKWIIEGDDCTEGRGERWTETGFYQGYGPFTLKEWVHDSEISIVKNPFWPGDAVVPSPKIDEVHWSLIDTSAALAEFEAGNLDVTGIPTGDIDRIISDPKYQDMLRDTYTLGTEFYAFNTTKAPTDDVRVRLALALSVDQEAIVKNVIKTGSPAHWFTHPGVAGAPKPEKFPNLGVYYDPDRAKALLDEYLKEKGLTADQLDITLMFNTSEAHKRKAEAVQAMWKEVLGINVKLTNQEWKVYLKQRVAGNENIYRGSWVQDYPDANNFLREVFADNNGTPGAYQDVVNWPVAESEDGRIVYTPGTNPLYDKFVELVLAAAKETDPDKRMQLYAEAEKILVVDAAVIVPLQWYASKILVSPRVVDTPSITGYDRYEKWDIKS</sequence>
<dbReference type="PIRSF" id="PIRSF002741">
    <property type="entry name" value="MppA"/>
    <property type="match status" value="1"/>
</dbReference>
<feature type="domain" description="Solute-binding protein family 5" evidence="6">
    <location>
        <begin position="104"/>
        <end position="508"/>
    </location>
</feature>
<reference evidence="7 8" key="1">
    <citation type="submission" date="2015-07" db="EMBL/GenBank/DDBJ databases">
        <title>Whole genome sequence of Thermanaerothrix daxensis DSM 23592.</title>
        <authorList>
            <person name="Hemp J."/>
            <person name="Ward L.M."/>
            <person name="Pace L.A."/>
            <person name="Fischer W.W."/>
        </authorList>
    </citation>
    <scope>NUCLEOTIDE SEQUENCE [LARGE SCALE GENOMIC DNA]</scope>
    <source>
        <strain evidence="7 8">GNS-1</strain>
    </source>
</reference>
<accession>A0A0P6YBF9</accession>
<evidence type="ECO:0000256" key="5">
    <source>
        <dbReference type="SAM" id="SignalP"/>
    </source>
</evidence>
<dbReference type="GO" id="GO:1904680">
    <property type="term" value="F:peptide transmembrane transporter activity"/>
    <property type="evidence" value="ECO:0007669"/>
    <property type="project" value="TreeGrafter"/>
</dbReference>
<dbReference type="CDD" id="cd08504">
    <property type="entry name" value="PBP2_OppA"/>
    <property type="match status" value="1"/>
</dbReference>
<dbReference type="STRING" id="869279.SE15_10160"/>
<dbReference type="Proteomes" id="UP000050544">
    <property type="component" value="Unassembled WGS sequence"/>
</dbReference>
<keyword evidence="3" id="KW-0813">Transport</keyword>
<dbReference type="InterPro" id="IPR030678">
    <property type="entry name" value="Peptide/Ni-bd"/>
</dbReference>
<dbReference type="GO" id="GO:0042597">
    <property type="term" value="C:periplasmic space"/>
    <property type="evidence" value="ECO:0007669"/>
    <property type="project" value="UniProtKB-ARBA"/>
</dbReference>
<evidence type="ECO:0000256" key="3">
    <source>
        <dbReference type="ARBA" id="ARBA00022448"/>
    </source>
</evidence>
<dbReference type="EMBL" id="LGKO01000005">
    <property type="protein sequence ID" value="KPL82497.1"/>
    <property type="molecule type" value="Genomic_DNA"/>
</dbReference>
<dbReference type="Gene3D" id="3.40.190.10">
    <property type="entry name" value="Periplasmic binding protein-like II"/>
    <property type="match status" value="1"/>
</dbReference>
<comment type="similarity">
    <text evidence="2">Belongs to the bacterial solute-binding protein 5 family.</text>
</comment>
<feature type="chain" id="PRO_5006133483" description="Solute-binding protein family 5 domain-containing protein" evidence="5">
    <location>
        <begin position="21"/>
        <end position="611"/>
    </location>
</feature>
<keyword evidence="4 5" id="KW-0732">Signal</keyword>
<proteinExistence type="inferred from homology"/>
<dbReference type="SUPFAM" id="SSF53850">
    <property type="entry name" value="Periplasmic binding protein-like II"/>
    <property type="match status" value="1"/>
</dbReference>
<dbReference type="RefSeq" id="WP_054521994.1">
    <property type="nucleotide sequence ID" value="NZ_LGKO01000005.1"/>
</dbReference>
<evidence type="ECO:0000259" key="6">
    <source>
        <dbReference type="Pfam" id="PF00496"/>
    </source>
</evidence>
<dbReference type="PANTHER" id="PTHR30290:SF10">
    <property type="entry name" value="PERIPLASMIC OLIGOPEPTIDE-BINDING PROTEIN-RELATED"/>
    <property type="match status" value="1"/>
</dbReference>
<dbReference type="PANTHER" id="PTHR30290">
    <property type="entry name" value="PERIPLASMIC BINDING COMPONENT OF ABC TRANSPORTER"/>
    <property type="match status" value="1"/>
</dbReference>
<evidence type="ECO:0000256" key="4">
    <source>
        <dbReference type="ARBA" id="ARBA00022729"/>
    </source>
</evidence>
<name>A0A0P6YBF9_9CHLR</name>
<dbReference type="PROSITE" id="PS51257">
    <property type="entry name" value="PROKAR_LIPOPROTEIN"/>
    <property type="match status" value="1"/>
</dbReference>
<dbReference type="InterPro" id="IPR000914">
    <property type="entry name" value="SBP_5_dom"/>
</dbReference>
<dbReference type="GO" id="GO:0015833">
    <property type="term" value="P:peptide transport"/>
    <property type="evidence" value="ECO:0007669"/>
    <property type="project" value="TreeGrafter"/>
</dbReference>
<dbReference type="PROSITE" id="PS01040">
    <property type="entry name" value="SBP_BACTERIAL_5"/>
    <property type="match status" value="1"/>
</dbReference>
<dbReference type="OrthoDB" id="9783874at2"/>
<dbReference type="GO" id="GO:0043190">
    <property type="term" value="C:ATP-binding cassette (ABC) transporter complex"/>
    <property type="evidence" value="ECO:0007669"/>
    <property type="project" value="InterPro"/>
</dbReference>